<keyword evidence="3" id="KW-1185">Reference proteome</keyword>
<protein>
    <recommendedName>
        <fullName evidence="4">Dockerin domain-containing protein</fullName>
    </recommendedName>
</protein>
<proteinExistence type="predicted"/>
<evidence type="ECO:0008006" key="4">
    <source>
        <dbReference type="Google" id="ProtNLM"/>
    </source>
</evidence>
<dbReference type="GO" id="GO:0000272">
    <property type="term" value="P:polysaccharide catabolic process"/>
    <property type="evidence" value="ECO:0007669"/>
    <property type="project" value="InterPro"/>
</dbReference>
<dbReference type="AlphaFoldDB" id="A0A5K7X1M1"/>
<evidence type="ECO:0000313" key="3">
    <source>
        <dbReference type="Proteomes" id="UP000326837"/>
    </source>
</evidence>
<dbReference type="Pfam" id="PF00404">
    <property type="entry name" value="Dockerin_1"/>
    <property type="match status" value="1"/>
</dbReference>
<organism evidence="2 3">
    <name type="scientific">Lacipirellula parvula</name>
    <dbReference type="NCBI Taxonomy" id="2650471"/>
    <lineage>
        <taxon>Bacteria</taxon>
        <taxon>Pseudomonadati</taxon>
        <taxon>Planctomycetota</taxon>
        <taxon>Planctomycetia</taxon>
        <taxon>Pirellulales</taxon>
        <taxon>Lacipirellulaceae</taxon>
        <taxon>Lacipirellula</taxon>
    </lineage>
</organism>
<dbReference type="InterPro" id="IPR002105">
    <property type="entry name" value="Dockerin_1_rpt"/>
</dbReference>
<keyword evidence="1" id="KW-0732">Signal</keyword>
<dbReference type="EMBL" id="AP021861">
    <property type="protein sequence ID" value="BBO30544.1"/>
    <property type="molecule type" value="Genomic_DNA"/>
</dbReference>
<dbReference type="SUPFAM" id="SSF63446">
    <property type="entry name" value="Type I dockerin domain"/>
    <property type="match status" value="1"/>
</dbReference>
<gene>
    <name evidence="2" type="ORF">PLANPX_0156</name>
</gene>
<dbReference type="Proteomes" id="UP000326837">
    <property type="component" value="Chromosome"/>
</dbReference>
<dbReference type="GO" id="GO:0004553">
    <property type="term" value="F:hydrolase activity, hydrolyzing O-glycosyl compounds"/>
    <property type="evidence" value="ECO:0007669"/>
    <property type="project" value="InterPro"/>
</dbReference>
<evidence type="ECO:0000256" key="1">
    <source>
        <dbReference type="SAM" id="SignalP"/>
    </source>
</evidence>
<reference evidence="3" key="1">
    <citation type="submission" date="2019-10" db="EMBL/GenBank/DDBJ databases">
        <title>Lacipirellula parvula gen. nov., sp. nov., representing a lineage of planctomycetes widespread in freshwater anoxic habitats, and description of the family Lacipirellulaceae.</title>
        <authorList>
            <person name="Dedysh S.N."/>
            <person name="Kulichevskaya I.S."/>
            <person name="Beletsky A.V."/>
            <person name="Rakitin A.L."/>
            <person name="Mardanov A.V."/>
            <person name="Ivanova A.A."/>
            <person name="Saltykova V.X."/>
            <person name="Rijpstra W.I.C."/>
            <person name="Sinninghe Damste J.S."/>
            <person name="Ravin N.V."/>
        </authorList>
    </citation>
    <scope>NUCLEOTIDE SEQUENCE [LARGE SCALE GENOMIC DNA]</scope>
    <source>
        <strain evidence="3">PX69</strain>
    </source>
</reference>
<feature type="signal peptide" evidence="1">
    <location>
        <begin position="1"/>
        <end position="27"/>
    </location>
</feature>
<dbReference type="KEGG" id="lpav:PLANPX_0156"/>
<name>A0A5K7X1M1_9BACT</name>
<feature type="chain" id="PRO_5024985987" description="Dockerin domain-containing protein" evidence="1">
    <location>
        <begin position="28"/>
        <end position="332"/>
    </location>
</feature>
<dbReference type="InterPro" id="IPR018247">
    <property type="entry name" value="EF_Hand_1_Ca_BS"/>
</dbReference>
<evidence type="ECO:0000313" key="2">
    <source>
        <dbReference type="EMBL" id="BBO30544.1"/>
    </source>
</evidence>
<dbReference type="PROSITE" id="PS00018">
    <property type="entry name" value="EF_HAND_1"/>
    <property type="match status" value="1"/>
</dbReference>
<sequence length="332" mass="33641">MPTISEMRFIRLLVAGVAVAAAPAAFAYPIGSQFAINSSTSNLKLKATAFGFSDDDTKSLTGSLNVTLDFGANGFGTPAKVTVNSGTITPSGNYTLTLGFPPILGIKAVASGLAAQVSTPTPPGTMTRTASPGVVYSIDTSQFLVTMNQGSVVVTGSTNQTIDLAAEPVAGTSPPGTLGALTLTTGATSGYFTRINAALSLPFDVTEIADLDGTEVEMKVTGTVNATSSFYLALAGIPGDFQLDGDVDATDLALWKTGFGRETGATPNHGDANGDGRVDGADFLIWQRNFGVQPPAVATSAVAAVPEPAAIGSCAAALGAVAATRRQRKQIA</sequence>
<dbReference type="InterPro" id="IPR036439">
    <property type="entry name" value="Dockerin_dom_sf"/>
</dbReference>
<dbReference type="Gene3D" id="1.10.1330.10">
    <property type="entry name" value="Dockerin domain"/>
    <property type="match status" value="1"/>
</dbReference>
<accession>A0A5K7X1M1</accession>